<reference evidence="2" key="1">
    <citation type="submission" date="2022-01" db="EMBL/GenBank/DDBJ databases">
        <authorList>
            <person name="King R."/>
        </authorList>
    </citation>
    <scope>NUCLEOTIDE SEQUENCE</scope>
</reference>
<accession>A0A9N9WZC2</accession>
<evidence type="ECO:0000256" key="1">
    <source>
        <dbReference type="SAM" id="SignalP"/>
    </source>
</evidence>
<keyword evidence="1" id="KW-0732">Signal</keyword>
<name>A0A9N9WZC2_9DIPT</name>
<keyword evidence="3" id="KW-1185">Reference proteome</keyword>
<dbReference type="AlphaFoldDB" id="A0A9N9WZC2"/>
<feature type="chain" id="PRO_5040114596" evidence="1">
    <location>
        <begin position="17"/>
        <end position="152"/>
    </location>
</feature>
<organism evidence="2 3">
    <name type="scientific">Chironomus riparius</name>
    <dbReference type="NCBI Taxonomy" id="315576"/>
    <lineage>
        <taxon>Eukaryota</taxon>
        <taxon>Metazoa</taxon>
        <taxon>Ecdysozoa</taxon>
        <taxon>Arthropoda</taxon>
        <taxon>Hexapoda</taxon>
        <taxon>Insecta</taxon>
        <taxon>Pterygota</taxon>
        <taxon>Neoptera</taxon>
        <taxon>Endopterygota</taxon>
        <taxon>Diptera</taxon>
        <taxon>Nematocera</taxon>
        <taxon>Chironomoidea</taxon>
        <taxon>Chironomidae</taxon>
        <taxon>Chironominae</taxon>
        <taxon>Chironomus</taxon>
    </lineage>
</organism>
<sequence>MREYLLVFGLFAVTLAAPVPSGPMKISDNNIENIFNINIYINGVFSNNIQEDIVTILVGLLNKQSTDVGEGMTLKDQLLALAEKSKSKDVDIDVPAGSMGQSMNLEGLASKIQEALTNRSKSDDKSSLVPSNVEAKAKDLLNQYVKGKEVKL</sequence>
<dbReference type="EMBL" id="OU895879">
    <property type="protein sequence ID" value="CAG9809770.1"/>
    <property type="molecule type" value="Genomic_DNA"/>
</dbReference>
<evidence type="ECO:0000313" key="2">
    <source>
        <dbReference type="EMBL" id="CAG9809770.1"/>
    </source>
</evidence>
<dbReference type="OrthoDB" id="7788205at2759"/>
<dbReference type="Proteomes" id="UP001153620">
    <property type="component" value="Chromosome 3"/>
</dbReference>
<feature type="signal peptide" evidence="1">
    <location>
        <begin position="1"/>
        <end position="16"/>
    </location>
</feature>
<gene>
    <name evidence="2" type="ORF">CHIRRI_LOCUS12590</name>
</gene>
<proteinExistence type="predicted"/>
<reference evidence="2" key="2">
    <citation type="submission" date="2022-10" db="EMBL/GenBank/DDBJ databases">
        <authorList>
            <consortium name="ENA_rothamsted_submissions"/>
            <consortium name="culmorum"/>
            <person name="King R."/>
        </authorList>
    </citation>
    <scope>NUCLEOTIDE SEQUENCE</scope>
</reference>
<evidence type="ECO:0000313" key="3">
    <source>
        <dbReference type="Proteomes" id="UP001153620"/>
    </source>
</evidence>
<protein>
    <submittedName>
        <fullName evidence="2">Uncharacterized protein</fullName>
    </submittedName>
</protein>